<dbReference type="Proteomes" id="UP000285712">
    <property type="component" value="Unassembled WGS sequence"/>
</dbReference>
<comment type="caution">
    <text evidence="2">The sequence shown here is derived from an EMBL/GenBank/DDBJ whole genome shotgun (WGS) entry which is preliminary data.</text>
</comment>
<evidence type="ECO:0000313" key="3">
    <source>
        <dbReference type="Proteomes" id="UP000285712"/>
    </source>
</evidence>
<dbReference type="Pfam" id="PF03184">
    <property type="entry name" value="DDE_1"/>
    <property type="match status" value="1"/>
</dbReference>
<protein>
    <recommendedName>
        <fullName evidence="1">DDE-1 domain-containing protein</fullName>
    </recommendedName>
</protein>
<accession>A0A418CSS8</accession>
<feature type="domain" description="DDE-1" evidence="1">
    <location>
        <begin position="40"/>
        <end position="137"/>
    </location>
</feature>
<dbReference type="InterPro" id="IPR004875">
    <property type="entry name" value="DDE_SF_endonuclease_dom"/>
</dbReference>
<name>A0A418CSS8_APHAT</name>
<dbReference type="EMBL" id="QUTG01005974">
    <property type="protein sequence ID" value="RHY84729.1"/>
    <property type="molecule type" value="Genomic_DNA"/>
</dbReference>
<evidence type="ECO:0000259" key="1">
    <source>
        <dbReference type="Pfam" id="PF03184"/>
    </source>
</evidence>
<evidence type="ECO:0000313" key="2">
    <source>
        <dbReference type="EMBL" id="RHY84729.1"/>
    </source>
</evidence>
<dbReference type="AlphaFoldDB" id="A0A418CSS8"/>
<dbReference type="GO" id="GO:0003676">
    <property type="term" value="F:nucleic acid binding"/>
    <property type="evidence" value="ECO:0007669"/>
    <property type="project" value="InterPro"/>
</dbReference>
<proteinExistence type="predicted"/>
<reference evidence="2 3" key="1">
    <citation type="submission" date="2018-08" db="EMBL/GenBank/DDBJ databases">
        <title>Aphanomyces genome sequencing and annotation.</title>
        <authorList>
            <person name="Minardi D."/>
            <person name="Oidtmann B."/>
            <person name="Van Der Giezen M."/>
            <person name="Studholme D.J."/>
        </authorList>
    </citation>
    <scope>NUCLEOTIDE SEQUENCE [LARGE SCALE GENOMIC DNA]</scope>
    <source>
        <strain evidence="2 3">Sv</strain>
    </source>
</reference>
<sequence>MADSTGKKYRVFLVLKTKASKVKGMVQENLTQRHGFGKTVVDFLRYHFAARPDQDKKVLLLWDVFSAHFTEEVVACAAELNVLLEKIPPRFRWACQPAEVAWIRPMKAHLRQMWIDSIRLQVLRHKNQAETYQLKHASNAATMDYR</sequence>
<organism evidence="2 3">
    <name type="scientific">Aphanomyces astaci</name>
    <name type="common">Crayfish plague agent</name>
    <dbReference type="NCBI Taxonomy" id="112090"/>
    <lineage>
        <taxon>Eukaryota</taxon>
        <taxon>Sar</taxon>
        <taxon>Stramenopiles</taxon>
        <taxon>Oomycota</taxon>
        <taxon>Saprolegniomycetes</taxon>
        <taxon>Saprolegniales</taxon>
        <taxon>Verrucalvaceae</taxon>
        <taxon>Aphanomyces</taxon>
    </lineage>
</organism>
<gene>
    <name evidence="2" type="ORF">DYB35_014129</name>
</gene>